<dbReference type="PROSITE" id="PS51340">
    <property type="entry name" value="MOSC"/>
    <property type="match status" value="1"/>
</dbReference>
<name>A0ABT1RCM8_9HYPH</name>
<gene>
    <name evidence="2" type="ORF">GB927_023100</name>
</gene>
<dbReference type="InterPro" id="IPR005303">
    <property type="entry name" value="MOCOS_middle"/>
</dbReference>
<evidence type="ECO:0000313" key="2">
    <source>
        <dbReference type="EMBL" id="MCQ4632948.1"/>
    </source>
</evidence>
<protein>
    <submittedName>
        <fullName evidence="2">MOSC domain-containing protein</fullName>
    </submittedName>
</protein>
<comment type="caution">
    <text evidence="2">The sequence shown here is derived from an EMBL/GenBank/DDBJ whole genome shotgun (WGS) entry which is preliminary data.</text>
</comment>
<dbReference type="InterPro" id="IPR052716">
    <property type="entry name" value="MOSC_domain"/>
</dbReference>
<keyword evidence="3" id="KW-1185">Reference proteome</keyword>
<dbReference type="PANTHER" id="PTHR36930">
    <property type="entry name" value="METAL-SULFUR CLUSTER BIOSYNTHESIS PROTEINS YUAD-RELATED"/>
    <property type="match status" value="1"/>
</dbReference>
<dbReference type="PANTHER" id="PTHR36930:SF1">
    <property type="entry name" value="MOSC DOMAIN-CONTAINING PROTEIN"/>
    <property type="match status" value="1"/>
</dbReference>
<dbReference type="Gene3D" id="2.40.33.20">
    <property type="entry name" value="PK beta-barrel domain-like"/>
    <property type="match status" value="1"/>
</dbReference>
<dbReference type="Proteomes" id="UP000996601">
    <property type="component" value="Unassembled WGS sequence"/>
</dbReference>
<dbReference type="Pfam" id="PF03476">
    <property type="entry name" value="MOSC_N"/>
    <property type="match status" value="1"/>
</dbReference>
<dbReference type="InterPro" id="IPR011037">
    <property type="entry name" value="Pyrv_Knase-like_insert_dom_sf"/>
</dbReference>
<dbReference type="InterPro" id="IPR005302">
    <property type="entry name" value="MoCF_Sase_C"/>
</dbReference>
<dbReference type="SUPFAM" id="SSF50800">
    <property type="entry name" value="PK beta-barrel domain-like"/>
    <property type="match status" value="1"/>
</dbReference>
<dbReference type="EMBL" id="WHSB02000009">
    <property type="protein sequence ID" value="MCQ4632948.1"/>
    <property type="molecule type" value="Genomic_DNA"/>
</dbReference>
<sequence>MRFGTASELWRYPVSSLTGERLETANLDDTGIAGDRQWGLFDADSAAVAAPESERRWRAVPGLRSRIGADGPEITQNGTTWHPVPSPPADKAASDHLGFPVRFRPFGEADAAPRYDRGHLHILTTASLARLQALLPTAIIDTKRFRPNILVQTDDNDIDFVEQGLIGKALRIGGATVEITEPCTRCAFTALGQPGIPFDKDVLHTIAKHGGGGFGVLAKVVGPGRISRGDAVTVD</sequence>
<reference evidence="2" key="1">
    <citation type="submission" date="2021-07" db="EMBL/GenBank/DDBJ databases">
        <title>Shinella sp. nov., a novel member of the genus Shinella from water.</title>
        <authorList>
            <person name="Deng Y."/>
        </authorList>
    </citation>
    <scope>NUCLEOTIDE SEQUENCE</scope>
    <source>
        <strain evidence="2">CPCC 100929</strain>
    </source>
</reference>
<evidence type="ECO:0000259" key="1">
    <source>
        <dbReference type="PROSITE" id="PS51340"/>
    </source>
</evidence>
<proteinExistence type="predicted"/>
<organism evidence="2 3">
    <name type="scientific">Shinella lacus</name>
    <dbReference type="NCBI Taxonomy" id="2654216"/>
    <lineage>
        <taxon>Bacteria</taxon>
        <taxon>Pseudomonadati</taxon>
        <taxon>Pseudomonadota</taxon>
        <taxon>Alphaproteobacteria</taxon>
        <taxon>Hyphomicrobiales</taxon>
        <taxon>Rhizobiaceae</taxon>
        <taxon>Shinella</taxon>
    </lineage>
</organism>
<accession>A0ABT1RCM8</accession>
<evidence type="ECO:0000313" key="3">
    <source>
        <dbReference type="Proteomes" id="UP000996601"/>
    </source>
</evidence>
<dbReference type="RefSeq" id="WP_256119573.1">
    <property type="nucleotide sequence ID" value="NZ_WHSB02000009.1"/>
</dbReference>
<dbReference type="Pfam" id="PF03473">
    <property type="entry name" value="MOSC"/>
    <property type="match status" value="1"/>
</dbReference>
<feature type="domain" description="MOSC" evidence="1">
    <location>
        <begin position="55"/>
        <end position="235"/>
    </location>
</feature>